<dbReference type="EMBL" id="NVVJ01000043">
    <property type="protein sequence ID" value="PCJ23189.1"/>
    <property type="molecule type" value="Genomic_DNA"/>
</dbReference>
<dbReference type="HAMAP" id="MF_01114">
    <property type="entry name" value="RecX"/>
    <property type="match status" value="1"/>
</dbReference>
<feature type="domain" description="RecX second three-helical" evidence="7">
    <location>
        <begin position="93"/>
        <end position="131"/>
    </location>
</feature>
<proteinExistence type="inferred from homology"/>
<reference evidence="9" key="1">
    <citation type="submission" date="2017-08" db="EMBL/GenBank/DDBJ databases">
        <title>A dynamic microbial community with high functional redundancy inhabits the cold, oxic subseafloor aquifer.</title>
        <authorList>
            <person name="Tully B.J."/>
            <person name="Wheat C.G."/>
            <person name="Glazer B.T."/>
            <person name="Huber J.A."/>
        </authorList>
    </citation>
    <scope>NUCLEOTIDE SEQUENCE [LARGE SCALE GENOMIC DNA]</scope>
</reference>
<evidence type="ECO:0000256" key="5">
    <source>
        <dbReference type="HAMAP-Rule" id="MF_01114"/>
    </source>
</evidence>
<dbReference type="InterPro" id="IPR003783">
    <property type="entry name" value="Regulatory_RecX"/>
</dbReference>
<evidence type="ECO:0000259" key="7">
    <source>
        <dbReference type="Pfam" id="PF02631"/>
    </source>
</evidence>
<dbReference type="InterPro" id="IPR036388">
    <property type="entry name" value="WH-like_DNA-bd_sf"/>
</dbReference>
<dbReference type="GO" id="GO:0006282">
    <property type="term" value="P:regulation of DNA repair"/>
    <property type="evidence" value="ECO:0007669"/>
    <property type="project" value="UniProtKB-UniRule"/>
</dbReference>
<evidence type="ECO:0000256" key="2">
    <source>
        <dbReference type="ARBA" id="ARBA00009695"/>
    </source>
</evidence>
<dbReference type="Pfam" id="PF02631">
    <property type="entry name" value="RecX_HTH2"/>
    <property type="match status" value="1"/>
</dbReference>
<dbReference type="AlphaFoldDB" id="A0A2A5AVA5"/>
<organism evidence="8 9">
    <name type="scientific">SAR86 cluster bacterium</name>
    <dbReference type="NCBI Taxonomy" id="2030880"/>
    <lineage>
        <taxon>Bacteria</taxon>
        <taxon>Pseudomonadati</taxon>
        <taxon>Pseudomonadota</taxon>
        <taxon>Gammaproteobacteria</taxon>
        <taxon>SAR86 cluster</taxon>
    </lineage>
</organism>
<keyword evidence="4 5" id="KW-0963">Cytoplasm</keyword>
<comment type="similarity">
    <text evidence="2 5">Belongs to the RecX family.</text>
</comment>
<feature type="compositionally biased region" description="Basic and acidic residues" evidence="6">
    <location>
        <begin position="12"/>
        <end position="28"/>
    </location>
</feature>
<sequence>MAASLMNSDIEASGKPESLEVSDAKEIDENSEVANKPLQNDVPVLRRAAMDYLARREHSLYELQQKLITKFPDTDSSILSCVLNKLKTENLQSDDRFAEAYVRYRKTRGFGSQHIRADLLSRKVGEELVNQYVFDDDSDWLDITKKQVEKKLRRHESLQFGSKIHRRLLRFLKSRGFTPSNIQIAVKSYLS</sequence>
<comment type="subcellular location">
    <subcellularLocation>
        <location evidence="1 5">Cytoplasm</location>
    </subcellularLocation>
</comment>
<evidence type="ECO:0000313" key="8">
    <source>
        <dbReference type="EMBL" id="PCJ23189.1"/>
    </source>
</evidence>
<evidence type="ECO:0000313" key="9">
    <source>
        <dbReference type="Proteomes" id="UP000218327"/>
    </source>
</evidence>
<dbReference type="PANTHER" id="PTHR33602">
    <property type="entry name" value="REGULATORY PROTEIN RECX FAMILY PROTEIN"/>
    <property type="match status" value="1"/>
</dbReference>
<comment type="function">
    <text evidence="5">Modulates RecA activity.</text>
</comment>
<evidence type="ECO:0000256" key="4">
    <source>
        <dbReference type="ARBA" id="ARBA00022490"/>
    </source>
</evidence>
<dbReference type="Proteomes" id="UP000218327">
    <property type="component" value="Unassembled WGS sequence"/>
</dbReference>
<dbReference type="InterPro" id="IPR053924">
    <property type="entry name" value="RecX_HTH_2nd"/>
</dbReference>
<dbReference type="PANTHER" id="PTHR33602:SF1">
    <property type="entry name" value="REGULATORY PROTEIN RECX FAMILY PROTEIN"/>
    <property type="match status" value="1"/>
</dbReference>
<feature type="region of interest" description="Disordered" evidence="6">
    <location>
        <begin position="1"/>
        <end position="31"/>
    </location>
</feature>
<protein>
    <recommendedName>
        <fullName evidence="3 5">Regulatory protein RecX</fullName>
    </recommendedName>
</protein>
<accession>A0A2A5AVA5</accession>
<evidence type="ECO:0000256" key="6">
    <source>
        <dbReference type="SAM" id="MobiDB-lite"/>
    </source>
</evidence>
<comment type="caution">
    <text evidence="8">The sequence shown here is derived from an EMBL/GenBank/DDBJ whole genome shotgun (WGS) entry which is preliminary data.</text>
</comment>
<dbReference type="GO" id="GO:0005737">
    <property type="term" value="C:cytoplasm"/>
    <property type="evidence" value="ECO:0007669"/>
    <property type="project" value="UniProtKB-SubCell"/>
</dbReference>
<dbReference type="Gene3D" id="1.10.10.10">
    <property type="entry name" value="Winged helix-like DNA-binding domain superfamily/Winged helix DNA-binding domain"/>
    <property type="match status" value="3"/>
</dbReference>
<name>A0A2A5AVA5_9GAMM</name>
<gene>
    <name evidence="5" type="primary">recX</name>
    <name evidence="8" type="ORF">COA96_12495</name>
</gene>
<evidence type="ECO:0000256" key="1">
    <source>
        <dbReference type="ARBA" id="ARBA00004496"/>
    </source>
</evidence>
<evidence type="ECO:0000256" key="3">
    <source>
        <dbReference type="ARBA" id="ARBA00018111"/>
    </source>
</evidence>